<name>A0A0P0RP18_9BURK</name>
<dbReference type="KEGG" id="bcai:K788_0004368"/>
<accession>A0A0P0RP18</accession>
<reference evidence="1 2" key="1">
    <citation type="journal article" date="2014" name="Genome Announc.">
        <title>Draft Genome Sequence of the Haloacid-Degrading Burkholderia caribensis Strain MBA4.</title>
        <authorList>
            <person name="Pan Y."/>
            <person name="Kong K.F."/>
            <person name="Tsang J.S."/>
        </authorList>
    </citation>
    <scope>NUCLEOTIDE SEQUENCE [LARGE SCALE GENOMIC DNA]</scope>
    <source>
        <strain evidence="1 2">MBA4</strain>
        <plasmid evidence="2">Plasmid</plasmid>
    </source>
</reference>
<dbReference type="EMBL" id="CP012748">
    <property type="protein sequence ID" value="ALL70658.1"/>
    <property type="molecule type" value="Genomic_DNA"/>
</dbReference>
<protein>
    <submittedName>
        <fullName evidence="1">Uncharacterized protein</fullName>
    </submittedName>
</protein>
<gene>
    <name evidence="1" type="ORF">K788_0004368</name>
</gene>
<geneLocation type="plasmid" evidence="2"/>
<dbReference type="Proteomes" id="UP000019146">
    <property type="component" value="Plasmid unnamed"/>
</dbReference>
<evidence type="ECO:0000313" key="2">
    <source>
        <dbReference type="Proteomes" id="UP000019146"/>
    </source>
</evidence>
<organism evidence="1 2">
    <name type="scientific">Paraburkholderia caribensis MBA4</name>
    <dbReference type="NCBI Taxonomy" id="1323664"/>
    <lineage>
        <taxon>Bacteria</taxon>
        <taxon>Pseudomonadati</taxon>
        <taxon>Pseudomonadota</taxon>
        <taxon>Betaproteobacteria</taxon>
        <taxon>Burkholderiales</taxon>
        <taxon>Burkholderiaceae</taxon>
        <taxon>Paraburkholderia</taxon>
    </lineage>
</organism>
<proteinExistence type="predicted"/>
<sequence length="85" mass="9509">MYIGRRLKLDVAAGSTEDQAMKRESLNFRNIDDHSGAGVRTRIEAVSSENAQAAAVPRNWAWAHFSDSYDWMDSHSPSVVTELLD</sequence>
<keyword evidence="1" id="KW-0614">Plasmid</keyword>
<evidence type="ECO:0000313" key="1">
    <source>
        <dbReference type="EMBL" id="ALL70658.1"/>
    </source>
</evidence>
<dbReference type="AlphaFoldDB" id="A0A0P0RP18"/>